<sequence length="258" mass="28092">MLPALQPWAGLGPSGRAGVPTRASQTDQRWRVPFFTSTASLLACSASRAQGLGRAQARARVCCAAKGRRRGSSVSPASGALPRCVVFDLDGCIWSPEMYELSWDRGGSPFRYDEKGVMRDRNGCAILLHSGVDRALTEMASETKWQDTQVAVASCCDVPPWAFELLGKFEFGPSRAKLSQVISTAQIHKGSKQGHLREIRDTVGCDFDDMIFFDNEPYNCDQVARLSVTCVYCPEGVTTEAWTAGIEAFPVPGSTIRC</sequence>
<name>A0AA36JHB1_9DINO</name>
<dbReference type="SFLD" id="SFLDG01131">
    <property type="entry name" value="C1.5.2:_MDP_Like"/>
    <property type="match status" value="1"/>
</dbReference>
<dbReference type="SFLD" id="SFLDG01129">
    <property type="entry name" value="C1.5:_HAD__Beta-PGM__Phosphata"/>
    <property type="match status" value="1"/>
</dbReference>
<keyword evidence="2" id="KW-1185">Reference proteome</keyword>
<protein>
    <recommendedName>
        <fullName evidence="3">Magnesium-dependent phosphatase 1</fullName>
    </recommendedName>
</protein>
<dbReference type="Pfam" id="PF12689">
    <property type="entry name" value="Acid_PPase"/>
    <property type="match status" value="1"/>
</dbReference>
<evidence type="ECO:0000313" key="2">
    <source>
        <dbReference type="Proteomes" id="UP001178507"/>
    </source>
</evidence>
<dbReference type="Proteomes" id="UP001178507">
    <property type="component" value="Unassembled WGS sequence"/>
</dbReference>
<evidence type="ECO:0000313" key="1">
    <source>
        <dbReference type="EMBL" id="CAJ1405627.1"/>
    </source>
</evidence>
<dbReference type="NCBIfam" id="TIGR01681">
    <property type="entry name" value="HAD-SF-IIIC"/>
    <property type="match status" value="1"/>
</dbReference>
<dbReference type="PANTHER" id="PTHR17901">
    <property type="entry name" value="MAGNESIUM-DEPENDENT PHOSPHATASE 1 MDP1"/>
    <property type="match status" value="1"/>
</dbReference>
<gene>
    <name evidence="1" type="ORF">EVOR1521_LOCUS27786</name>
</gene>
<dbReference type="InterPro" id="IPR036412">
    <property type="entry name" value="HAD-like_sf"/>
</dbReference>
<dbReference type="InterPro" id="IPR010033">
    <property type="entry name" value="HAD_SF_ppase_IIIC"/>
</dbReference>
<proteinExistence type="predicted"/>
<dbReference type="SFLD" id="SFLDS00003">
    <property type="entry name" value="Haloacid_Dehalogenase"/>
    <property type="match status" value="1"/>
</dbReference>
<comment type="caution">
    <text evidence="1">The sequence shown here is derived from an EMBL/GenBank/DDBJ whole genome shotgun (WGS) entry which is preliminary data.</text>
</comment>
<reference evidence="1" key="1">
    <citation type="submission" date="2023-08" db="EMBL/GenBank/DDBJ databases">
        <authorList>
            <person name="Chen Y."/>
            <person name="Shah S."/>
            <person name="Dougan E. K."/>
            <person name="Thang M."/>
            <person name="Chan C."/>
        </authorList>
    </citation>
    <scope>NUCLEOTIDE SEQUENCE</scope>
</reference>
<dbReference type="GO" id="GO:0003993">
    <property type="term" value="F:acid phosphatase activity"/>
    <property type="evidence" value="ECO:0007669"/>
    <property type="project" value="TreeGrafter"/>
</dbReference>
<dbReference type="SUPFAM" id="SSF56784">
    <property type="entry name" value="HAD-like"/>
    <property type="match status" value="1"/>
</dbReference>
<dbReference type="NCBIfam" id="TIGR01685">
    <property type="entry name" value="MDP-1"/>
    <property type="match status" value="1"/>
</dbReference>
<dbReference type="PANTHER" id="PTHR17901:SF14">
    <property type="entry name" value="MAGNESIUM-DEPENDENT PHOSPHATASE 1"/>
    <property type="match status" value="1"/>
</dbReference>
<dbReference type="InterPro" id="IPR010036">
    <property type="entry name" value="MDP_1_eu_arc"/>
</dbReference>
<dbReference type="InterPro" id="IPR023214">
    <property type="entry name" value="HAD_sf"/>
</dbReference>
<dbReference type="AlphaFoldDB" id="A0AA36JHB1"/>
<dbReference type="Gene3D" id="3.40.50.1000">
    <property type="entry name" value="HAD superfamily/HAD-like"/>
    <property type="match status" value="1"/>
</dbReference>
<dbReference type="EMBL" id="CAUJNA010003594">
    <property type="protein sequence ID" value="CAJ1405627.1"/>
    <property type="molecule type" value="Genomic_DNA"/>
</dbReference>
<evidence type="ECO:0008006" key="3">
    <source>
        <dbReference type="Google" id="ProtNLM"/>
    </source>
</evidence>
<organism evidence="1 2">
    <name type="scientific">Effrenium voratum</name>
    <dbReference type="NCBI Taxonomy" id="2562239"/>
    <lineage>
        <taxon>Eukaryota</taxon>
        <taxon>Sar</taxon>
        <taxon>Alveolata</taxon>
        <taxon>Dinophyceae</taxon>
        <taxon>Suessiales</taxon>
        <taxon>Symbiodiniaceae</taxon>
        <taxon>Effrenium</taxon>
    </lineage>
</organism>
<accession>A0AA36JHB1</accession>